<dbReference type="CDD" id="cd05644">
    <property type="entry name" value="M28_like"/>
    <property type="match status" value="1"/>
</dbReference>
<dbReference type="InterPro" id="IPR032622">
    <property type="entry name" value="UCP01524_HTH"/>
</dbReference>
<dbReference type="Gene3D" id="1.10.10.10">
    <property type="entry name" value="Winged helix-like DNA-binding domain superfamily/Winged helix DNA-binding domain"/>
    <property type="match status" value="1"/>
</dbReference>
<dbReference type="Gene3D" id="3.50.30.90">
    <property type="match status" value="1"/>
</dbReference>
<dbReference type="InterPro" id="IPR032589">
    <property type="entry name" value="DUF4910"/>
</dbReference>
<feature type="binding site" evidence="1">
    <location>
        <position position="201"/>
    </location>
    <ligand>
        <name>Zn(2+)</name>
        <dbReference type="ChEBI" id="CHEBI:29105"/>
    </ligand>
</feature>
<keyword evidence="5" id="KW-0031">Aminopeptidase</keyword>
<comment type="cofactor">
    <cofactor evidence="1">
        <name>Zn(2+)</name>
        <dbReference type="ChEBI" id="CHEBI:29105"/>
    </cofactor>
    <text evidence="1">Binds 1 zinc ion per subunit.</text>
</comment>
<accession>A0A1X7FIA9</accession>
<keyword evidence="1" id="KW-0862">Zinc</keyword>
<feature type="domain" description="DUF2172" evidence="2">
    <location>
        <begin position="75"/>
        <end position="166"/>
    </location>
</feature>
<dbReference type="InterPro" id="IPR012353">
    <property type="entry name" value="UCP015244"/>
</dbReference>
<evidence type="ECO:0000259" key="2">
    <source>
        <dbReference type="Pfam" id="PF09940"/>
    </source>
</evidence>
<evidence type="ECO:0000256" key="1">
    <source>
        <dbReference type="PIRSR" id="PIRSR015244-50"/>
    </source>
</evidence>
<reference evidence="6" key="1">
    <citation type="submission" date="2017-04" db="EMBL/GenBank/DDBJ databases">
        <authorList>
            <person name="Varghese N."/>
            <person name="Submissions S."/>
        </authorList>
    </citation>
    <scope>NUCLEOTIDE SEQUENCE [LARGE SCALE GENOMIC DNA]</scope>
    <source>
        <strain evidence="6">B4P</strain>
    </source>
</reference>
<dbReference type="InterPro" id="IPR036388">
    <property type="entry name" value="WH-like_DNA-bd_sf"/>
</dbReference>
<evidence type="ECO:0000259" key="4">
    <source>
        <dbReference type="Pfam" id="PF16254"/>
    </source>
</evidence>
<proteinExistence type="predicted"/>
<sequence length="447" mass="49722">MDGVGKMLGPPFASPRDEDLGQAIYVLACRLFPLCRSITGQGVRDTIGILRDYIGIECKEVPSGTRVFDWTIPDEWIVRDAYVKDASGRKIIDFKASNLHLMNYSIPVRRVMPLTELKEHLYTLPAQPDLIPYKTAYYTDAWGFCMAHREFLKLADGNYEVVVDTEKRPGHLVYGEYLHDGASRREVLLYAHICHPSLANDNCSGLALLTCLAAYMKAVKTYYSYRFVFAPGTIGSLAWLSNNEHRLPDIAHGLVLSCVGDDGGPNYKRSRRGDAPIDRIAACTRCGDEGTPLNIADFSPYGYDERQFCSPGFNLPVGLLQRSAFGTFPEYHTSADNLDFIRPEHLGASFRMVRDMIDALEGNWTPLNLSPKGEPQLSRYGLFSVIGGHKANSERTMAYLWVLNLADGRHSLLDIAERSGMPFSEIAMAAAALQEAGLVSNLGFTER</sequence>
<protein>
    <submittedName>
        <fullName evidence="5">Aminopeptidase-like domain-containing protein</fullName>
    </submittedName>
</protein>
<feature type="domain" description="DUF4910" evidence="4">
    <location>
        <begin position="25"/>
        <end position="363"/>
    </location>
</feature>
<dbReference type="AlphaFoldDB" id="A0A1X7FIA9"/>
<dbReference type="EMBL" id="FXAF01000006">
    <property type="protein sequence ID" value="SMF52680.1"/>
    <property type="molecule type" value="Genomic_DNA"/>
</dbReference>
<feature type="domain" description="UCP01524 winged helix-turn-helix" evidence="3">
    <location>
        <begin position="365"/>
        <end position="440"/>
    </location>
</feature>
<dbReference type="Pfam" id="PF16254">
    <property type="entry name" value="DUF4910"/>
    <property type="match status" value="1"/>
</dbReference>
<dbReference type="Pfam" id="PF09940">
    <property type="entry name" value="DUF2172"/>
    <property type="match status" value="1"/>
</dbReference>
<feature type="binding site" evidence="1">
    <location>
        <position position="332"/>
    </location>
    <ligand>
        <name>Zn(2+)</name>
        <dbReference type="ChEBI" id="CHEBI:29105"/>
    </ligand>
</feature>
<keyword evidence="5" id="KW-0645">Protease</keyword>
<dbReference type="OrthoDB" id="9765654at2"/>
<name>A0A1X7FIA9_9HYPH</name>
<organism evidence="5 6">
    <name type="scientific">Xaviernesmea oryzae</name>
    <dbReference type="NCBI Taxonomy" id="464029"/>
    <lineage>
        <taxon>Bacteria</taxon>
        <taxon>Pseudomonadati</taxon>
        <taxon>Pseudomonadota</taxon>
        <taxon>Alphaproteobacteria</taxon>
        <taxon>Hyphomicrobiales</taxon>
        <taxon>Rhizobiaceae</taxon>
        <taxon>Rhizobium/Agrobacterium group</taxon>
        <taxon>Xaviernesmea</taxon>
    </lineage>
</organism>
<dbReference type="Pfam" id="PF16221">
    <property type="entry name" value="HTH_47"/>
    <property type="match status" value="1"/>
</dbReference>
<dbReference type="GO" id="GO:0046872">
    <property type="term" value="F:metal ion binding"/>
    <property type="evidence" value="ECO:0007669"/>
    <property type="project" value="UniProtKB-KW"/>
</dbReference>
<dbReference type="InterPro" id="IPR032610">
    <property type="entry name" value="DUF2172"/>
</dbReference>
<evidence type="ECO:0000259" key="3">
    <source>
        <dbReference type="Pfam" id="PF16221"/>
    </source>
</evidence>
<feature type="binding site" evidence="1">
    <location>
        <position position="195"/>
    </location>
    <ligand>
        <name>Zn(2+)</name>
        <dbReference type="ChEBI" id="CHEBI:29105"/>
    </ligand>
</feature>
<keyword evidence="5" id="KW-0378">Hydrolase</keyword>
<evidence type="ECO:0000313" key="5">
    <source>
        <dbReference type="EMBL" id="SMF52680.1"/>
    </source>
</evidence>
<keyword evidence="6" id="KW-1185">Reference proteome</keyword>
<keyword evidence="1" id="KW-0479">Metal-binding</keyword>
<dbReference type="SUPFAM" id="SSF53187">
    <property type="entry name" value="Zn-dependent exopeptidases"/>
    <property type="match status" value="1"/>
</dbReference>
<dbReference type="PIRSF" id="PIRSF015244">
    <property type="entry name" value="UCP015244"/>
    <property type="match status" value="1"/>
</dbReference>
<dbReference type="Gene3D" id="3.40.630.10">
    <property type="entry name" value="Zn peptidases"/>
    <property type="match status" value="1"/>
</dbReference>
<dbReference type="Proteomes" id="UP000192903">
    <property type="component" value="Unassembled WGS sequence"/>
</dbReference>
<dbReference type="STRING" id="464029.SAMN02982989_3140"/>
<dbReference type="RefSeq" id="WP_085423221.1">
    <property type="nucleotide sequence ID" value="NZ_FXAF01000006.1"/>
</dbReference>
<evidence type="ECO:0000313" key="6">
    <source>
        <dbReference type="Proteomes" id="UP000192903"/>
    </source>
</evidence>
<dbReference type="GO" id="GO:0004177">
    <property type="term" value="F:aminopeptidase activity"/>
    <property type="evidence" value="ECO:0007669"/>
    <property type="project" value="UniProtKB-KW"/>
</dbReference>
<gene>
    <name evidence="5" type="ORF">SAMN02982989_3140</name>
</gene>